<name>A0ABR0T0H6_9HYPO</name>
<dbReference type="GO" id="GO:0004497">
    <property type="term" value="F:monooxygenase activity"/>
    <property type="evidence" value="ECO:0007669"/>
    <property type="project" value="UniProtKB-KW"/>
</dbReference>
<dbReference type="PRINTS" id="PR00419">
    <property type="entry name" value="ADXRDTASE"/>
</dbReference>
<organism evidence="2 3">
    <name type="scientific">Cladobotryum mycophilum</name>
    <dbReference type="NCBI Taxonomy" id="491253"/>
    <lineage>
        <taxon>Eukaryota</taxon>
        <taxon>Fungi</taxon>
        <taxon>Dikarya</taxon>
        <taxon>Ascomycota</taxon>
        <taxon>Pezizomycotina</taxon>
        <taxon>Sordariomycetes</taxon>
        <taxon>Hypocreomycetidae</taxon>
        <taxon>Hypocreales</taxon>
        <taxon>Hypocreaceae</taxon>
        <taxon>Cladobotryum</taxon>
    </lineage>
</organism>
<reference evidence="2 3" key="1">
    <citation type="submission" date="2024-01" db="EMBL/GenBank/DDBJ databases">
        <title>Complete genome of Cladobotryum mycophilum ATHUM6906.</title>
        <authorList>
            <person name="Christinaki A.C."/>
            <person name="Myridakis A.I."/>
            <person name="Kouvelis V.N."/>
        </authorList>
    </citation>
    <scope>NUCLEOTIDE SEQUENCE [LARGE SCALE GENOMIC DNA]</scope>
    <source>
        <strain evidence="2 3">ATHUM6906</strain>
    </source>
</reference>
<dbReference type="SUPFAM" id="SSF51905">
    <property type="entry name" value="FAD/NAD(P)-binding domain"/>
    <property type="match status" value="2"/>
</dbReference>
<accession>A0ABR0T0H6</accession>
<proteinExistence type="inferred from homology"/>
<dbReference type="Gene3D" id="3.50.50.60">
    <property type="entry name" value="FAD/NAD(P)-binding domain"/>
    <property type="match status" value="2"/>
</dbReference>
<keyword evidence="2" id="KW-0560">Oxidoreductase</keyword>
<dbReference type="InterPro" id="IPR036188">
    <property type="entry name" value="FAD/NAD-bd_sf"/>
</dbReference>
<dbReference type="Pfam" id="PF13450">
    <property type="entry name" value="NAD_binding_8"/>
    <property type="match status" value="1"/>
</dbReference>
<keyword evidence="2" id="KW-0503">Monooxygenase</keyword>
<gene>
    <name evidence="2" type="ORF">PT974_00301</name>
</gene>
<dbReference type="PANTHER" id="PTHR42877">
    <property type="entry name" value="L-ORNITHINE N(5)-MONOOXYGENASE-RELATED"/>
    <property type="match status" value="1"/>
</dbReference>
<sequence length="481" mass="54892">MSTKTAYALPYRQVIIVGAGIAGLDMACGLKRKLNFDDFVIYERNHALGGTWYDNNYPGCAVDIPGFIYQLSYAPEPNFSRCFPSRAEMNAYLGRVADRFDIHKHVQYNMSWINGIWNEDRKTWTVELQNVNTGETYTQECKVLIGAIGHQVDPKDFEYPENLDLKGKNVVVLGTGSTATQVVPNILKDVKKCTQIQREPHWILNRPNPQVPKSLRAFFSYFPFMFLCLQHLTFAIVEAFYPILGRRISGMAKKHLKQCHVPEKYWPILTPDYTPGCKRIVFSVDYLQCLKDPKVEVVQDTVSSLSENHVITGSGKKYEADIIILCYGFKADTFYYPIQGRNGLVPSEHWEIAGGPSCYKGCAMNGFPNFFSIRGPNVSSGHQSLIWFIEATTALILKVSAPLITGEVDTIEVDPKAEQSYVSRVQAACQRGFWGRDCHTFYVTKDGWNHTVYPWTPYWLWFHRFVNKSHWIIAQRAISKN</sequence>
<dbReference type="EMBL" id="JAVFKD010000001">
    <property type="protein sequence ID" value="KAK5997934.1"/>
    <property type="molecule type" value="Genomic_DNA"/>
</dbReference>
<evidence type="ECO:0000256" key="1">
    <source>
        <dbReference type="ARBA" id="ARBA00010139"/>
    </source>
</evidence>
<dbReference type="PANTHER" id="PTHR42877:SF5">
    <property type="entry name" value="L-ORNITHINE N(5)-MONOOXYGENASE-RELATED"/>
    <property type="match status" value="1"/>
</dbReference>
<dbReference type="InterPro" id="IPR051209">
    <property type="entry name" value="FAD-bind_Monooxygenase_sf"/>
</dbReference>
<keyword evidence="3" id="KW-1185">Reference proteome</keyword>
<comment type="similarity">
    <text evidence="1">Belongs to the FAD-binding monooxygenase family.</text>
</comment>
<protein>
    <submittedName>
        <fullName evidence="2">Baeyer-Villiger monooxygenase</fullName>
    </submittedName>
</protein>
<dbReference type="Proteomes" id="UP001338125">
    <property type="component" value="Unassembled WGS sequence"/>
</dbReference>
<evidence type="ECO:0000313" key="3">
    <source>
        <dbReference type="Proteomes" id="UP001338125"/>
    </source>
</evidence>
<comment type="caution">
    <text evidence="2">The sequence shown here is derived from an EMBL/GenBank/DDBJ whole genome shotgun (WGS) entry which is preliminary data.</text>
</comment>
<evidence type="ECO:0000313" key="2">
    <source>
        <dbReference type="EMBL" id="KAK5997934.1"/>
    </source>
</evidence>